<comment type="caution">
    <text evidence="1">The sequence shown here is derived from an EMBL/GenBank/DDBJ whole genome shotgun (WGS) entry which is preliminary data.</text>
</comment>
<organism evidence="1 2">
    <name type="scientific">Eiseniibacteriota bacterium</name>
    <dbReference type="NCBI Taxonomy" id="2212470"/>
    <lineage>
        <taxon>Bacteria</taxon>
        <taxon>Candidatus Eiseniibacteriota</taxon>
    </lineage>
</organism>
<feature type="non-terminal residue" evidence="1">
    <location>
        <position position="125"/>
    </location>
</feature>
<dbReference type="Proteomes" id="UP000696931">
    <property type="component" value="Unassembled WGS sequence"/>
</dbReference>
<proteinExistence type="predicted"/>
<accession>A0A933W7K4</accession>
<dbReference type="EMBL" id="JACRIW010000007">
    <property type="protein sequence ID" value="MBI5167996.1"/>
    <property type="molecule type" value="Genomic_DNA"/>
</dbReference>
<sequence>MSAHDDVAQFLRARGLADESVAAGAEGLVSRWEQAARDTEHERYPFGVEDWLDELDGRQMLAEMIASIPGALSGALVARLSDADSRVEASTELVSECLWGTKMAKRMKWSPREHWWYWRRPRAVA</sequence>
<dbReference type="AlphaFoldDB" id="A0A933W7K4"/>
<evidence type="ECO:0000313" key="2">
    <source>
        <dbReference type="Proteomes" id="UP000696931"/>
    </source>
</evidence>
<name>A0A933W7K4_UNCEI</name>
<evidence type="ECO:0000313" key="1">
    <source>
        <dbReference type="EMBL" id="MBI5167996.1"/>
    </source>
</evidence>
<reference evidence="1" key="1">
    <citation type="submission" date="2020-07" db="EMBL/GenBank/DDBJ databases">
        <title>Huge and variable diversity of episymbiotic CPR bacteria and DPANN archaea in groundwater ecosystems.</title>
        <authorList>
            <person name="He C.Y."/>
            <person name="Keren R."/>
            <person name="Whittaker M."/>
            <person name="Farag I.F."/>
            <person name="Doudna J."/>
            <person name="Cate J.H.D."/>
            <person name="Banfield J.F."/>
        </authorList>
    </citation>
    <scope>NUCLEOTIDE SEQUENCE</scope>
    <source>
        <strain evidence="1">NC_groundwater_1813_Pr3_B-0.1um_71_17</strain>
    </source>
</reference>
<gene>
    <name evidence="1" type="ORF">HZA61_00770</name>
</gene>
<protein>
    <submittedName>
        <fullName evidence="1">Uncharacterized protein</fullName>
    </submittedName>
</protein>